<keyword evidence="1" id="KW-1133">Transmembrane helix</keyword>
<organism evidence="2">
    <name type="scientific">bioreactor metagenome</name>
    <dbReference type="NCBI Taxonomy" id="1076179"/>
    <lineage>
        <taxon>unclassified sequences</taxon>
        <taxon>metagenomes</taxon>
        <taxon>ecological metagenomes</taxon>
    </lineage>
</organism>
<feature type="transmembrane region" description="Helical" evidence="1">
    <location>
        <begin position="28"/>
        <end position="49"/>
    </location>
</feature>
<evidence type="ECO:0000256" key="1">
    <source>
        <dbReference type="SAM" id="Phobius"/>
    </source>
</evidence>
<gene>
    <name evidence="2" type="ORF">SDC9_170378</name>
</gene>
<dbReference type="EMBL" id="VSSQ01071376">
    <property type="protein sequence ID" value="MPN22993.1"/>
    <property type="molecule type" value="Genomic_DNA"/>
</dbReference>
<dbReference type="AlphaFoldDB" id="A0A645GGX5"/>
<protein>
    <submittedName>
        <fullName evidence="2">Uncharacterized protein</fullName>
    </submittedName>
</protein>
<evidence type="ECO:0000313" key="2">
    <source>
        <dbReference type="EMBL" id="MPN22993.1"/>
    </source>
</evidence>
<accession>A0A645GGX5</accession>
<sequence>MTGGQMAPTTLPGLSGSTFKKIVNNRSYVKVVVVFFYMYQGFICIYHLLER</sequence>
<comment type="caution">
    <text evidence="2">The sequence shown here is derived from an EMBL/GenBank/DDBJ whole genome shotgun (WGS) entry which is preliminary data.</text>
</comment>
<name>A0A645GGX5_9ZZZZ</name>
<keyword evidence="1" id="KW-0812">Transmembrane</keyword>
<keyword evidence="1" id="KW-0472">Membrane</keyword>
<reference evidence="2" key="1">
    <citation type="submission" date="2019-08" db="EMBL/GenBank/DDBJ databases">
        <authorList>
            <person name="Kucharzyk K."/>
            <person name="Murdoch R.W."/>
            <person name="Higgins S."/>
            <person name="Loffler F."/>
        </authorList>
    </citation>
    <scope>NUCLEOTIDE SEQUENCE</scope>
</reference>
<proteinExistence type="predicted"/>